<evidence type="ECO:0000256" key="10">
    <source>
        <dbReference type="RuleBase" id="RU365101"/>
    </source>
</evidence>
<dbReference type="GO" id="GO:0048511">
    <property type="term" value="P:rhythmic process"/>
    <property type="evidence" value="ECO:0007669"/>
    <property type="project" value="UniProtKB-KW"/>
</dbReference>
<feature type="compositionally biased region" description="Basic and acidic residues" evidence="12">
    <location>
        <begin position="1669"/>
        <end position="1691"/>
    </location>
</feature>
<comment type="function">
    <text evidence="10">Releases the supercoiling and torsional tension of DNA introduced during the DNA replication and transcription by transiently cleaving and rejoining one strand of the DNA duplex. Introduces a single-strand break via transesterification at the specific target site 5'-[CT]CCTTp site in duplex DNA. The scissile phosphodiester is attacked by the catalytic tyrosine of the enzyme, resulting in the formation of a DNA-(3'-phosphotyrosyl)-enzyme intermediate and the expulsion of a 5'-OH DNA strand. The free DNA strand then undergoes passage around the unbroken strand thus removing DNA supercoils. Finally, in the religation step, the DNA 5'-OH attacks the covalent intermediate to expel the active-site tyrosine and restore the DNA phosphodiester backbone.</text>
</comment>
<evidence type="ECO:0000256" key="5">
    <source>
        <dbReference type="ARBA" id="ARBA00023108"/>
    </source>
</evidence>
<dbReference type="InterPro" id="IPR008336">
    <property type="entry name" value="TopoI_DNA-bd_euk"/>
</dbReference>
<dbReference type="InterPro" id="IPR048045">
    <property type="entry name" value="Topoisomer_I_DNA-bd"/>
</dbReference>
<dbReference type="InterPro" id="IPR032715">
    <property type="entry name" value="NCOA6_TRADD-N"/>
</dbReference>
<feature type="region of interest" description="Disordered" evidence="12">
    <location>
        <begin position="417"/>
        <end position="718"/>
    </location>
</feature>
<dbReference type="FunFam" id="2.170.11.10:FF:000002">
    <property type="entry name" value="DNA topoisomerase I"/>
    <property type="match status" value="1"/>
</dbReference>
<comment type="caution">
    <text evidence="14">The sequence shown here is derived from an EMBL/GenBank/DDBJ whole genome shotgun (WGS) entry which is preliminary data.</text>
</comment>
<feature type="region of interest" description="Disordered" evidence="12">
    <location>
        <begin position="984"/>
        <end position="1005"/>
    </location>
</feature>
<dbReference type="Pfam" id="PF02919">
    <property type="entry name" value="Topoisom_I_N"/>
    <property type="match status" value="1"/>
</dbReference>
<dbReference type="EC" id="5.6.2.1" evidence="10"/>
<feature type="region of interest" description="Disordered" evidence="12">
    <location>
        <begin position="1"/>
        <end position="63"/>
    </location>
</feature>
<feature type="compositionally biased region" description="Low complexity" evidence="12">
    <location>
        <begin position="984"/>
        <end position="993"/>
    </location>
</feature>
<comment type="catalytic activity">
    <reaction evidence="1 9 10">
        <text>ATP-independent breakage of single-stranded DNA, followed by passage and rejoining.</text>
        <dbReference type="EC" id="5.6.2.1"/>
    </reaction>
</comment>
<comment type="similarity">
    <text evidence="3 9 10">Belongs to the type IB topoisomerase family.</text>
</comment>
<dbReference type="GO" id="GO:0007059">
    <property type="term" value="P:chromosome segregation"/>
    <property type="evidence" value="ECO:0007669"/>
    <property type="project" value="TreeGrafter"/>
</dbReference>
<dbReference type="Proteomes" id="UP000438429">
    <property type="component" value="Unassembled WGS sequence"/>
</dbReference>
<evidence type="ECO:0000256" key="4">
    <source>
        <dbReference type="ARBA" id="ARBA00023029"/>
    </source>
</evidence>
<dbReference type="InterPro" id="IPR025834">
    <property type="entry name" value="TopoI_C_dom"/>
</dbReference>
<dbReference type="Pfam" id="PF13820">
    <property type="entry name" value="NCOA6_TRADD-N"/>
    <property type="match status" value="1"/>
</dbReference>
<feature type="compositionally biased region" description="Polar residues" evidence="12">
    <location>
        <begin position="459"/>
        <end position="475"/>
    </location>
</feature>
<dbReference type="InterPro" id="IPR014711">
    <property type="entry name" value="TopoI_cat_a-hlx-sub_euk"/>
</dbReference>
<dbReference type="PANTHER" id="PTHR10290:SF5">
    <property type="entry name" value="DNA TOPOISOMERASE 1"/>
    <property type="match status" value="1"/>
</dbReference>
<feature type="region of interest" description="Disordered" evidence="12">
    <location>
        <begin position="1179"/>
        <end position="1280"/>
    </location>
</feature>
<evidence type="ECO:0000256" key="6">
    <source>
        <dbReference type="ARBA" id="ARBA00023125"/>
    </source>
</evidence>
<dbReference type="InterPro" id="IPR013499">
    <property type="entry name" value="TopoI_euk"/>
</dbReference>
<feature type="compositionally biased region" description="Basic and acidic residues" evidence="12">
    <location>
        <begin position="1574"/>
        <end position="1639"/>
    </location>
</feature>
<evidence type="ECO:0000256" key="3">
    <source>
        <dbReference type="ARBA" id="ARBA00006645"/>
    </source>
</evidence>
<dbReference type="GO" id="GO:0006265">
    <property type="term" value="P:DNA topological change"/>
    <property type="evidence" value="ECO:0007669"/>
    <property type="project" value="UniProtKB-UniRule"/>
</dbReference>
<feature type="compositionally biased region" description="Low complexity" evidence="12">
    <location>
        <begin position="603"/>
        <end position="626"/>
    </location>
</feature>
<dbReference type="GO" id="GO:0003917">
    <property type="term" value="F:DNA topoisomerase type I (single strand cut, ATP-independent) activity"/>
    <property type="evidence" value="ECO:0007669"/>
    <property type="project" value="UniProtKB-UniRule"/>
</dbReference>
<evidence type="ECO:0000313" key="15">
    <source>
        <dbReference type="Proteomes" id="UP000438429"/>
    </source>
</evidence>
<sequence length="2296" mass="250185">MAHRHIPPELSPRTEDLEPDTDSDGDSGVGDDAGEDADSCHGSTGTQEEDVNNHGGLEENRGDGEDFTVFVAFQGNMEDEDFTQKLDTILNGIPNVLDMGSDRLKPQHVEPWNSVRVTFNIPRDAAERLRLLAQNNQQQLRDLGILSVQIEGEGAINVAVGPNRGQEVRVNGPIGAPGQIRMEVAFPGHGMNFNTQFQGQMPMGAPCGQPGGFPVNKDVTLTSPLLVNLLQSDISASQFGPGGKQGAGGGNQTKPKKKKPARKKKPKEGEGQQQVEGLGGLDVTAGMEDPELPNLGGEQNLGLDNSGPKLPDFANRPAGFPGQPGEQRLLQQQQQQMMMMLKMQQEQAKNRMSIPPGGQLPPRGMGNPSEVQRLPVSQQGNMPVMISLQGGLHGGVPPSPDKARGMPLMVNPQLAGTARRMSHPDVSQGTQGAGSEDVSVGANPKQDRPGGPEVGVQPGNGTQQMMANQGSNSHMMKQGPVQSPMPPHTGASPQQQLPTQPQQGGPMSGLHFPNVPTTSQSSRPKTPNRASPRPYHHPLTPTNRPPSTEPSEINLSPERLNASIAGLFPPKINIPLPPRQPNLNRGFDQQGLNPTTLKAIGQAPPSLSLSGNNSNGTAGGNNNNNTQQPFSTSTGAGGANAKQDKQPGVQGKRASPSNSRRSSPASSRKSATPSPGRQKGTKMAITCPPLQQQLVSPQGQTMMLSPTSVPPSPVSMPSQVSGVMEAQQTQSPFHGIQGNPVEGVRESQGLITAEQRQMPQPQPQPQPLRELSAPRMASPRFSVPQQPKPEVELPAGTIDRQTTHVASMQDSEISPPVRAAPTSLNQLLDNTGIPNMPLRPIQNNTVRDVKGKDSPKSALDPDRPIHSNSQNTDVAASVPTTATINESEAKPRPAVPVPTSSPNLQPAPIPSLHPSTIVNSNTTQSLNKNPNPSLGVNPTNVNPTAALCNTLSTNTNTTPIVSPNPVTSGQSCSASAVSTSSISSSALNPASSALKPNPSPKPVTSVHSVIQIPASSSNISPNQITVFVSSNPITSASTPQAATSMVSTMLAVPNKNIRPQDIRQQTPVPRPPQFITTTPVFINPIFQIPGASVAPNTTVVSQSMTMVGPIQVSTTNIQLSSAPSSTQSSGTIMTTTQLARSAVGQVQIANSMSSSAQVGTLTAPQQINIGTPLKTENLDEAGSAQKSSPPVQQPSPHPPPSASSSFQPPLASPPPCSSPGALNSIRKTPMSPSPTTQVKSKPAQATAAVSGSTDSQQNPAERPVLGPTVTVPPQVCHPTASPTIQIEAPTSHPIPAASNGITPPALSSPVPVTGQVAVPTQIVTQAPAQVPGPAQAVTSQAPIASVVGTTTVAASAALLSTVPPVQSPIPSIVPIVAAPGPVQEVPPTTTSPAANPSGVTPIQSDPPAVEPPMLPVAAPHETTPAVPAPIQQDVPQSQEPVASEKTSEEVSTGSEQGWAKKRKTPINLVPRAAVEKPKGPSRRSSRAEKEVEEEPVADSGIRKRSARPGTSAAVKGRDLAVFSVVTVVSARMRSGSALRLHSSVSVNSGSKGGDSHKHKDKHKDKEHRHKDHKRDKEREKFKHSNSEHKEQPEKKHRDKDKEKLRHSEKEKREKDKERRREEKIKSSHADKPKKEKENGYVRNTSPVAIKSEPEEDNGFYPSPQHNKISKREYDDEEFDYKPKKVKTEHDKKAKKRKHEYEDDEEDEDIKPKKKTKDRKAAEGKKAKKEEEEKWKWWEEERSTDGSKWRFLEHKGPVFAPPYEPLPGKVRFYYDGKPMKLSAGAEEVATFFAKMLDHEYTTKDIFRKNFLKDWRKEMTSEEKSKISDLNKCNFGEMSEYFKAQSEARKQMSKEEKQKNKEENERLLQEYGFCIMDKHKERIGNFRIEPPGLFRGRGDHPKMGMLKRRIRPEDIIINCSKDSKHPKPPPGTKWKEVRHDNKVTWLASWTENIQGSIKYIMLNPSSRIKGEKDWQKYETARRLKKCVDRIRNQYRDDWKSKEMRIRQRAVALYFIDKLALRAGNEKEEGETADTVGCCSLRVEHIKLYPKMDDQEYVVEFDFLGKDSIRYYNKIPVEKRVFKNLQLFLENKQPEDDLFDRLNTSILNKHLQELMDGLTAKVFRTYNASITLQQQLKELSCSDDSIPAKILSYNRANRAVAILCNHQRAPPKTFEKSMQNLQTKIDEKQNQLSAARKQLKAAKADHKASHDDRSKKAVEVKRKAVQRIEEQLMKLQMQATDREENKQIALGTSKLNYLDPRISVAWCKKWAVPIEKIYNKTQREKFAWAIDMAEKDYEF</sequence>
<feature type="region of interest" description="Disordered" evidence="12">
    <location>
        <begin position="1383"/>
        <end position="1517"/>
    </location>
</feature>
<dbReference type="GO" id="GO:0005730">
    <property type="term" value="C:nucleolus"/>
    <property type="evidence" value="ECO:0007669"/>
    <property type="project" value="TreeGrafter"/>
</dbReference>
<evidence type="ECO:0000313" key="14">
    <source>
        <dbReference type="EMBL" id="KAF0036172.1"/>
    </source>
</evidence>
<evidence type="ECO:0000259" key="13">
    <source>
        <dbReference type="SMART" id="SM00435"/>
    </source>
</evidence>
<dbReference type="SUPFAM" id="SSF56349">
    <property type="entry name" value="DNA breaking-rejoining enzymes"/>
    <property type="match status" value="1"/>
</dbReference>
<dbReference type="PROSITE" id="PS00176">
    <property type="entry name" value="TOPO_IB_1"/>
    <property type="match status" value="1"/>
</dbReference>
<dbReference type="InterPro" id="IPR011010">
    <property type="entry name" value="DNA_brk_join_enz"/>
</dbReference>
<reference evidence="14 15" key="1">
    <citation type="submission" date="2019-06" db="EMBL/GenBank/DDBJ databases">
        <title>Draft genomes of female and male turbot (Scophthalmus maximus).</title>
        <authorList>
            <person name="Xu H."/>
            <person name="Xu X.-W."/>
            <person name="Shao C."/>
            <person name="Chen S."/>
        </authorList>
    </citation>
    <scope>NUCLEOTIDE SEQUENCE [LARGE SCALE GENOMIC DNA]</scope>
    <source>
        <strain evidence="14">Ysfricsl-2016a</strain>
        <tissue evidence="14">Blood</tissue>
    </source>
</reference>
<feature type="compositionally biased region" description="Low complexity" evidence="12">
    <location>
        <begin position="653"/>
        <end position="675"/>
    </location>
</feature>
<evidence type="ECO:0000256" key="9">
    <source>
        <dbReference type="PROSITE-ProRule" id="PRU01382"/>
    </source>
</evidence>
<dbReference type="Pfam" id="PF14370">
    <property type="entry name" value="Topo_C_assoc"/>
    <property type="match status" value="1"/>
</dbReference>
<feature type="compositionally biased region" description="Basic and acidic residues" evidence="12">
    <location>
        <begin position="1718"/>
        <end position="1732"/>
    </location>
</feature>
<feature type="region of interest" description="Disordered" evidence="12">
    <location>
        <begin position="237"/>
        <end position="307"/>
    </location>
</feature>
<feature type="active site" description="O-(3'-phospho-DNA)-tyrosine intermediate" evidence="9">
    <location>
        <position position="2254"/>
    </location>
</feature>
<dbReference type="GO" id="GO:0003677">
    <property type="term" value="F:DNA binding"/>
    <property type="evidence" value="ECO:0007669"/>
    <property type="project" value="UniProtKB-UniRule"/>
</dbReference>
<feature type="compositionally biased region" description="Polar residues" evidence="12">
    <location>
        <begin position="515"/>
        <end position="529"/>
    </location>
</feature>
<dbReference type="InterPro" id="IPR051062">
    <property type="entry name" value="Topoisomerase_IB"/>
</dbReference>
<dbReference type="GO" id="GO:0005694">
    <property type="term" value="C:chromosome"/>
    <property type="evidence" value="ECO:0007669"/>
    <property type="project" value="InterPro"/>
</dbReference>
<keyword evidence="4 9" id="KW-0799">Topoisomerase</keyword>
<dbReference type="PROSITE" id="PS52038">
    <property type="entry name" value="TOPO_IB_2"/>
    <property type="match status" value="1"/>
</dbReference>
<evidence type="ECO:0000256" key="11">
    <source>
        <dbReference type="SAM" id="Coils"/>
    </source>
</evidence>
<dbReference type="PRINTS" id="PR00416">
    <property type="entry name" value="EUTPISMRASEI"/>
</dbReference>
<dbReference type="InterPro" id="IPR013500">
    <property type="entry name" value="TopoI_cat_euk"/>
</dbReference>
<feature type="compositionally biased region" description="Low complexity" evidence="12">
    <location>
        <begin position="493"/>
        <end position="505"/>
    </location>
</feature>
<dbReference type="EMBL" id="VEVO01000010">
    <property type="protein sequence ID" value="KAF0036172.1"/>
    <property type="molecule type" value="Genomic_DNA"/>
</dbReference>
<dbReference type="GO" id="GO:0006260">
    <property type="term" value="P:DNA replication"/>
    <property type="evidence" value="ECO:0007669"/>
    <property type="project" value="TreeGrafter"/>
</dbReference>
<dbReference type="InterPro" id="IPR018521">
    <property type="entry name" value="TopoIB_AS"/>
</dbReference>
<feature type="compositionally biased region" description="Polar residues" evidence="12">
    <location>
        <begin position="866"/>
        <end position="886"/>
    </location>
</feature>
<keyword evidence="8" id="KW-0539">Nucleus</keyword>
<feature type="region of interest" description="Disordered" evidence="12">
    <location>
        <begin position="1533"/>
        <end position="1732"/>
    </location>
</feature>
<feature type="coiled-coil region" evidence="11">
    <location>
        <begin position="2175"/>
        <end position="2242"/>
    </location>
</feature>
<dbReference type="InterPro" id="IPR036202">
    <property type="entry name" value="TopoI_DNA-bd_euk_N_sf"/>
</dbReference>
<keyword evidence="7 9" id="KW-0413">Isomerase</keyword>
<evidence type="ECO:0000256" key="7">
    <source>
        <dbReference type="ARBA" id="ARBA00023235"/>
    </source>
</evidence>
<protein>
    <recommendedName>
        <fullName evidence="10">DNA topoisomerase I</fullName>
        <ecNumber evidence="10">5.6.2.1</ecNumber>
    </recommendedName>
    <alternativeName>
        <fullName evidence="10">DNA topoisomerase 1</fullName>
    </alternativeName>
</protein>
<evidence type="ECO:0000256" key="1">
    <source>
        <dbReference type="ARBA" id="ARBA00000213"/>
    </source>
</evidence>
<organism evidence="14 15">
    <name type="scientific">Scophthalmus maximus</name>
    <name type="common">Turbot</name>
    <name type="synonym">Psetta maxima</name>
    <dbReference type="NCBI Taxonomy" id="52904"/>
    <lineage>
        <taxon>Eukaryota</taxon>
        <taxon>Metazoa</taxon>
        <taxon>Chordata</taxon>
        <taxon>Craniata</taxon>
        <taxon>Vertebrata</taxon>
        <taxon>Euteleostomi</taxon>
        <taxon>Actinopterygii</taxon>
        <taxon>Neopterygii</taxon>
        <taxon>Teleostei</taxon>
        <taxon>Neoteleostei</taxon>
        <taxon>Acanthomorphata</taxon>
        <taxon>Carangaria</taxon>
        <taxon>Pleuronectiformes</taxon>
        <taxon>Pleuronectoidei</taxon>
        <taxon>Scophthalmidae</taxon>
        <taxon>Scophthalmus</taxon>
    </lineage>
</organism>
<comment type="subcellular location">
    <subcellularLocation>
        <location evidence="2">Nucleus</location>
    </subcellularLocation>
</comment>
<dbReference type="FunFam" id="3.90.15.10:FF:000001">
    <property type="entry name" value="DNA topoisomerase I"/>
    <property type="match status" value="1"/>
</dbReference>
<dbReference type="Gene3D" id="3.90.15.10">
    <property type="entry name" value="Topoisomerase I, Chain A, domain 3"/>
    <property type="match status" value="1"/>
</dbReference>
<dbReference type="InterPro" id="IPR014727">
    <property type="entry name" value="TopoI_cat_a/b-sub_euk"/>
</dbReference>
<dbReference type="FunFam" id="1.10.132.10:FF:000001">
    <property type="entry name" value="DNA topoisomerase I"/>
    <property type="match status" value="1"/>
</dbReference>
<feature type="compositionally biased region" description="Basic and acidic residues" evidence="12">
    <location>
        <begin position="847"/>
        <end position="865"/>
    </location>
</feature>
<feature type="compositionally biased region" description="Gly residues" evidence="12">
    <location>
        <begin position="240"/>
        <end position="251"/>
    </location>
</feature>
<feature type="compositionally biased region" description="Low complexity" evidence="12">
    <location>
        <begin position="1383"/>
        <end position="1397"/>
    </location>
</feature>
<proteinExistence type="inferred from homology"/>
<dbReference type="Gene3D" id="1.10.10.41">
    <property type="entry name" value="Yeast DNA topoisomerase - domain 1"/>
    <property type="match status" value="1"/>
</dbReference>
<dbReference type="InterPro" id="IPR013034">
    <property type="entry name" value="DNA_topo_DNA_db_N_dom1"/>
</dbReference>
<name>A0A6A4T1R3_SCOMX</name>
<keyword evidence="5" id="KW-0090">Biological rhythms</keyword>
<evidence type="ECO:0000256" key="8">
    <source>
        <dbReference type="ARBA" id="ARBA00023242"/>
    </source>
</evidence>
<dbReference type="Pfam" id="PF01028">
    <property type="entry name" value="Topoisom_I"/>
    <property type="match status" value="1"/>
</dbReference>
<feature type="compositionally biased region" description="Basic residues" evidence="12">
    <location>
        <begin position="1556"/>
        <end position="1573"/>
    </location>
</feature>
<feature type="region of interest" description="Disordered" evidence="12">
    <location>
        <begin position="831"/>
        <end position="939"/>
    </location>
</feature>
<feature type="compositionally biased region" description="Polar residues" evidence="12">
    <location>
        <begin position="689"/>
        <end position="701"/>
    </location>
</feature>
<gene>
    <name evidence="14" type="ORF">F2P81_011484</name>
</gene>
<dbReference type="SUPFAM" id="SSF56741">
    <property type="entry name" value="Eukaryotic DNA topoisomerase I, N-terminal DNA-binding fragment"/>
    <property type="match status" value="1"/>
</dbReference>
<evidence type="ECO:0000256" key="12">
    <source>
        <dbReference type="SAM" id="MobiDB-lite"/>
    </source>
</evidence>
<feature type="domain" description="DNA topoisomerase I eukaryotic-type" evidence="13">
    <location>
        <begin position="1891"/>
        <end position="2268"/>
    </location>
</feature>
<dbReference type="InterPro" id="IPR001631">
    <property type="entry name" value="TopoI"/>
</dbReference>
<dbReference type="Gene3D" id="2.170.11.10">
    <property type="entry name" value="DNA Topoisomerase I, domain 2"/>
    <property type="match status" value="1"/>
</dbReference>
<dbReference type="SUPFAM" id="SSF46596">
    <property type="entry name" value="Eukaryotic DNA topoisomerase I, dispensable insert domain"/>
    <property type="match status" value="1"/>
</dbReference>
<dbReference type="Gene3D" id="1.10.132.10">
    <property type="match status" value="1"/>
</dbReference>
<feature type="compositionally biased region" description="Polar residues" evidence="12">
    <location>
        <begin position="913"/>
        <end position="939"/>
    </location>
</feature>
<feature type="compositionally biased region" description="Pro residues" evidence="12">
    <location>
        <begin position="1191"/>
        <end position="1201"/>
    </location>
</feature>
<evidence type="ECO:0000256" key="2">
    <source>
        <dbReference type="ARBA" id="ARBA00004123"/>
    </source>
</evidence>
<feature type="coiled-coil region" evidence="11">
    <location>
        <begin position="1841"/>
        <end position="1868"/>
    </location>
</feature>
<keyword evidence="6 9" id="KW-0238">DNA-binding</keyword>
<dbReference type="CDD" id="cd03488">
    <property type="entry name" value="Topoisomer_IB_N_htopoI_like"/>
    <property type="match status" value="1"/>
</dbReference>
<dbReference type="PANTHER" id="PTHR10290">
    <property type="entry name" value="DNA TOPOISOMERASE I"/>
    <property type="match status" value="1"/>
</dbReference>
<dbReference type="InterPro" id="IPR013030">
    <property type="entry name" value="DNA_topo_DNA_db_N_dom2"/>
</dbReference>
<accession>A0A6A4T1R3</accession>
<feature type="compositionally biased region" description="Polar residues" evidence="12">
    <location>
        <begin position="1247"/>
        <end position="1259"/>
    </location>
</feature>
<dbReference type="FunFam" id="1.10.10.41:FF:000001">
    <property type="entry name" value="DNA topoisomerase I"/>
    <property type="match status" value="1"/>
</dbReference>
<dbReference type="SMART" id="SM00435">
    <property type="entry name" value="TOPEUc"/>
    <property type="match status" value="1"/>
</dbReference>
<dbReference type="CDD" id="cd00659">
    <property type="entry name" value="Topo_IB_C"/>
    <property type="match status" value="1"/>
</dbReference>
<keyword evidence="11" id="KW-0175">Coiled coil</keyword>
<feature type="compositionally biased region" description="Basic residues" evidence="12">
    <location>
        <begin position="254"/>
        <end position="266"/>
    </location>
</feature>